<protein>
    <submittedName>
        <fullName evidence="1">92076326-777a-4d49-85d4-d597f3a04ac3-CDS</fullName>
    </submittedName>
</protein>
<dbReference type="AlphaFoldDB" id="A0A8H2ZLR7"/>
<evidence type="ECO:0000313" key="1">
    <source>
        <dbReference type="EMBL" id="CAD6440477.1"/>
    </source>
</evidence>
<sequence>MNATEKHIALMQNQLGLDNFNQNISTDRQIELLKFNWGMRALIQKLKLEWRTELPHPAIHSSTILNHLELAMMYLFVSGETTGLFDTGDRKEINMISQARIEYVSGHIDNCQEVIVRISQIEGPILLCTDPRRIRYLTRLYDGGKRVWIEILGNWIIFARDLMDNLDPGEGYGIWELRMKLTENKRKLERDIGEEVPAYPGQEIQRKEC</sequence>
<organism evidence="1 2">
    <name type="scientific">Sclerotinia trifoliorum</name>
    <dbReference type="NCBI Taxonomy" id="28548"/>
    <lineage>
        <taxon>Eukaryota</taxon>
        <taxon>Fungi</taxon>
        <taxon>Dikarya</taxon>
        <taxon>Ascomycota</taxon>
        <taxon>Pezizomycotina</taxon>
        <taxon>Leotiomycetes</taxon>
        <taxon>Helotiales</taxon>
        <taxon>Sclerotiniaceae</taxon>
        <taxon>Sclerotinia</taxon>
    </lineage>
</organism>
<dbReference type="Proteomes" id="UP000624404">
    <property type="component" value="Unassembled WGS sequence"/>
</dbReference>
<dbReference type="OrthoDB" id="10254945at2759"/>
<name>A0A8H2ZLR7_9HELO</name>
<proteinExistence type="predicted"/>
<keyword evidence="2" id="KW-1185">Reference proteome</keyword>
<accession>A0A8H2ZLR7</accession>
<gene>
    <name evidence="1" type="ORF">SCLTRI_LOCUS977</name>
</gene>
<evidence type="ECO:0000313" key="2">
    <source>
        <dbReference type="Proteomes" id="UP000624404"/>
    </source>
</evidence>
<comment type="caution">
    <text evidence="1">The sequence shown here is derived from an EMBL/GenBank/DDBJ whole genome shotgun (WGS) entry which is preliminary data.</text>
</comment>
<reference evidence="1" key="1">
    <citation type="submission" date="2020-10" db="EMBL/GenBank/DDBJ databases">
        <authorList>
            <person name="Kusch S."/>
        </authorList>
    </citation>
    <scope>NUCLEOTIDE SEQUENCE</scope>
    <source>
        <strain evidence="1">SwB9</strain>
    </source>
</reference>
<dbReference type="EMBL" id="CAJHIA010000002">
    <property type="protein sequence ID" value="CAD6440477.1"/>
    <property type="molecule type" value="Genomic_DNA"/>
</dbReference>